<reference evidence="2" key="1">
    <citation type="journal article" date="2023" name="Mol. Phylogenet. Evol.">
        <title>Genome-scale phylogeny and comparative genomics of the fungal order Sordariales.</title>
        <authorList>
            <person name="Hensen N."/>
            <person name="Bonometti L."/>
            <person name="Westerberg I."/>
            <person name="Brannstrom I.O."/>
            <person name="Guillou S."/>
            <person name="Cros-Aarteil S."/>
            <person name="Calhoun S."/>
            <person name="Haridas S."/>
            <person name="Kuo A."/>
            <person name="Mondo S."/>
            <person name="Pangilinan J."/>
            <person name="Riley R."/>
            <person name="LaButti K."/>
            <person name="Andreopoulos B."/>
            <person name="Lipzen A."/>
            <person name="Chen C."/>
            <person name="Yan M."/>
            <person name="Daum C."/>
            <person name="Ng V."/>
            <person name="Clum A."/>
            <person name="Steindorff A."/>
            <person name="Ohm R.A."/>
            <person name="Martin F."/>
            <person name="Silar P."/>
            <person name="Natvig D.O."/>
            <person name="Lalanne C."/>
            <person name="Gautier V."/>
            <person name="Ament-Velasquez S.L."/>
            <person name="Kruys A."/>
            <person name="Hutchinson M.I."/>
            <person name="Powell A.J."/>
            <person name="Barry K."/>
            <person name="Miller A.N."/>
            <person name="Grigoriev I.V."/>
            <person name="Debuchy R."/>
            <person name="Gladieux P."/>
            <person name="Hiltunen Thoren M."/>
            <person name="Johannesson H."/>
        </authorList>
    </citation>
    <scope>NUCLEOTIDE SEQUENCE</scope>
    <source>
        <strain evidence="2">PSN293</strain>
    </source>
</reference>
<protein>
    <submittedName>
        <fullName evidence="2">PLC-like phosphodiesterase</fullName>
    </submittedName>
</protein>
<sequence length="300" mass="32969">MSSSLPPFALFCMVSLILPITGRGMVSAASRCNGHEALCSRKYSQIAQIGAHNSAFVGDLPSDNQYVSATEILDIGLRFLQTQTQKWIDGIQMCHTSCLLLDAGPLADFLTPIKDWLDDHPNEVVTLLLTNPDAVPVTDFADVFTAVGLDSYTYAPSPKLAMDEWPTLKSLIDANTRLVVFMDYHADTAKVPFILDQFAYMFETPFDTTDPSFAQCDLDRPEGASPDGRMYLVNHYLDIDLFGILIPDQGAAPITNSVSSILAQSDLCREKWGRLPNFILLDWANIGEAIAAQNELNGLL</sequence>
<dbReference type="SUPFAM" id="SSF51695">
    <property type="entry name" value="PLC-like phosphodiesterases"/>
    <property type="match status" value="1"/>
</dbReference>
<keyword evidence="3" id="KW-1185">Reference proteome</keyword>
<dbReference type="Pfam" id="PF26146">
    <property type="entry name" value="PI-PLC_X"/>
    <property type="match status" value="1"/>
</dbReference>
<name>A0AAN6Y7Z6_9PEZI</name>
<dbReference type="GO" id="GO:0008081">
    <property type="term" value="F:phosphoric diester hydrolase activity"/>
    <property type="evidence" value="ECO:0007669"/>
    <property type="project" value="InterPro"/>
</dbReference>
<comment type="caution">
    <text evidence="2">The sequence shown here is derived from an EMBL/GenBank/DDBJ whole genome shotgun (WGS) entry which is preliminary data.</text>
</comment>
<dbReference type="AlphaFoldDB" id="A0AAN6Y7Z6"/>
<reference evidence="2" key="2">
    <citation type="submission" date="2023-05" db="EMBL/GenBank/DDBJ databases">
        <authorList>
            <consortium name="Lawrence Berkeley National Laboratory"/>
            <person name="Steindorff A."/>
            <person name="Hensen N."/>
            <person name="Bonometti L."/>
            <person name="Westerberg I."/>
            <person name="Brannstrom I.O."/>
            <person name="Guillou S."/>
            <person name="Cros-Aarteil S."/>
            <person name="Calhoun S."/>
            <person name="Haridas S."/>
            <person name="Kuo A."/>
            <person name="Mondo S."/>
            <person name="Pangilinan J."/>
            <person name="Riley R."/>
            <person name="Labutti K."/>
            <person name="Andreopoulos B."/>
            <person name="Lipzen A."/>
            <person name="Chen C."/>
            <person name="Yanf M."/>
            <person name="Daum C."/>
            <person name="Ng V."/>
            <person name="Clum A."/>
            <person name="Ohm R."/>
            <person name="Martin F."/>
            <person name="Silar P."/>
            <person name="Natvig D."/>
            <person name="Lalanne C."/>
            <person name="Gautier V."/>
            <person name="Ament-Velasquez S.L."/>
            <person name="Kruys A."/>
            <person name="Hutchinson M.I."/>
            <person name="Powell A.J."/>
            <person name="Barry K."/>
            <person name="Miller A.N."/>
            <person name="Grigoriev I.V."/>
            <person name="Debuchy R."/>
            <person name="Gladieux P."/>
            <person name="Thoren M.H."/>
            <person name="Johannesson H."/>
        </authorList>
    </citation>
    <scope>NUCLEOTIDE SEQUENCE</scope>
    <source>
        <strain evidence="2">PSN293</strain>
    </source>
</reference>
<dbReference type="InterPro" id="IPR051057">
    <property type="entry name" value="PI-PLC_domain"/>
</dbReference>
<gene>
    <name evidence="2" type="ORF">QBC37DRAFT_20649</name>
</gene>
<evidence type="ECO:0000256" key="1">
    <source>
        <dbReference type="SAM" id="SignalP"/>
    </source>
</evidence>
<feature type="chain" id="PRO_5042992522" evidence="1">
    <location>
        <begin position="25"/>
        <end position="300"/>
    </location>
</feature>
<accession>A0AAN6Y7Z6</accession>
<dbReference type="Gene3D" id="3.20.20.190">
    <property type="entry name" value="Phosphatidylinositol (PI) phosphodiesterase"/>
    <property type="match status" value="1"/>
</dbReference>
<dbReference type="PANTHER" id="PTHR13593">
    <property type="match status" value="1"/>
</dbReference>
<dbReference type="EMBL" id="MU858157">
    <property type="protein sequence ID" value="KAK4211122.1"/>
    <property type="molecule type" value="Genomic_DNA"/>
</dbReference>
<dbReference type="PANTHER" id="PTHR13593:SF146">
    <property type="entry name" value="PLC-LIKE PHOSPHODIESTERASE"/>
    <property type="match status" value="1"/>
</dbReference>
<feature type="signal peptide" evidence="1">
    <location>
        <begin position="1"/>
        <end position="24"/>
    </location>
</feature>
<dbReference type="Proteomes" id="UP001301769">
    <property type="component" value="Unassembled WGS sequence"/>
</dbReference>
<organism evidence="2 3">
    <name type="scientific">Rhypophila decipiens</name>
    <dbReference type="NCBI Taxonomy" id="261697"/>
    <lineage>
        <taxon>Eukaryota</taxon>
        <taxon>Fungi</taxon>
        <taxon>Dikarya</taxon>
        <taxon>Ascomycota</taxon>
        <taxon>Pezizomycotina</taxon>
        <taxon>Sordariomycetes</taxon>
        <taxon>Sordariomycetidae</taxon>
        <taxon>Sordariales</taxon>
        <taxon>Naviculisporaceae</taxon>
        <taxon>Rhypophila</taxon>
    </lineage>
</organism>
<keyword evidence="1" id="KW-0732">Signal</keyword>
<evidence type="ECO:0000313" key="3">
    <source>
        <dbReference type="Proteomes" id="UP001301769"/>
    </source>
</evidence>
<evidence type="ECO:0000313" key="2">
    <source>
        <dbReference type="EMBL" id="KAK4211122.1"/>
    </source>
</evidence>
<proteinExistence type="predicted"/>
<dbReference type="InterPro" id="IPR017946">
    <property type="entry name" value="PLC-like_Pdiesterase_TIM-brl"/>
</dbReference>
<dbReference type="GO" id="GO:0006629">
    <property type="term" value="P:lipid metabolic process"/>
    <property type="evidence" value="ECO:0007669"/>
    <property type="project" value="InterPro"/>
</dbReference>